<feature type="compositionally biased region" description="Basic and acidic residues" evidence="1">
    <location>
        <begin position="92"/>
        <end position="118"/>
    </location>
</feature>
<sequence length="118" mass="13013">MNHQETPDMAEHSTPPTDPAQRPGGNPRSELPPDAHAGTEHRSVDTTRAELPPHPPEEGGKDEKHSSPLMPHERDQSVGMTDGAPDANVEQAYRDVQRGLQDTDRGQPTHDAYQKQKQ</sequence>
<feature type="region of interest" description="Disordered" evidence="1">
    <location>
        <begin position="1"/>
        <end position="118"/>
    </location>
</feature>
<dbReference type="STRING" id="1177982.SAMN04489711_10298"/>
<dbReference type="AlphaFoldDB" id="A0A1I2AP97"/>
<evidence type="ECO:0000313" key="3">
    <source>
        <dbReference type="Proteomes" id="UP000199119"/>
    </source>
</evidence>
<feature type="compositionally biased region" description="Basic and acidic residues" evidence="1">
    <location>
        <begin position="55"/>
        <end position="76"/>
    </location>
</feature>
<gene>
    <name evidence="2" type="ORF">SAMN04489711_10298</name>
</gene>
<evidence type="ECO:0000256" key="1">
    <source>
        <dbReference type="SAM" id="MobiDB-lite"/>
    </source>
</evidence>
<proteinExistence type="predicted"/>
<organism evidence="2 3">
    <name type="scientific">Paracidovorax wautersii</name>
    <dbReference type="NCBI Taxonomy" id="1177982"/>
    <lineage>
        <taxon>Bacteria</taxon>
        <taxon>Pseudomonadati</taxon>
        <taxon>Pseudomonadota</taxon>
        <taxon>Betaproteobacteria</taxon>
        <taxon>Burkholderiales</taxon>
        <taxon>Comamonadaceae</taxon>
        <taxon>Paracidovorax</taxon>
    </lineage>
</organism>
<keyword evidence="3" id="KW-1185">Reference proteome</keyword>
<accession>A0A1I2AP97</accession>
<dbReference type="EMBL" id="FONX01000002">
    <property type="protein sequence ID" value="SFE44823.1"/>
    <property type="molecule type" value="Genomic_DNA"/>
</dbReference>
<protein>
    <submittedName>
        <fullName evidence="2">Uncharacterized protein</fullName>
    </submittedName>
</protein>
<evidence type="ECO:0000313" key="2">
    <source>
        <dbReference type="EMBL" id="SFE44823.1"/>
    </source>
</evidence>
<feature type="compositionally biased region" description="Basic and acidic residues" evidence="1">
    <location>
        <begin position="1"/>
        <end position="11"/>
    </location>
</feature>
<feature type="compositionally biased region" description="Basic and acidic residues" evidence="1">
    <location>
        <begin position="31"/>
        <end position="48"/>
    </location>
</feature>
<reference evidence="3" key="1">
    <citation type="submission" date="2016-10" db="EMBL/GenBank/DDBJ databases">
        <authorList>
            <person name="Varghese N."/>
            <person name="Submissions S."/>
        </authorList>
    </citation>
    <scope>NUCLEOTIDE SEQUENCE [LARGE SCALE GENOMIC DNA]</scope>
    <source>
        <strain evidence="3">DSM 27981</strain>
    </source>
</reference>
<dbReference type="Proteomes" id="UP000199119">
    <property type="component" value="Unassembled WGS sequence"/>
</dbReference>
<name>A0A1I2AP97_9BURK</name>
<dbReference type="RefSeq" id="WP_092937502.1">
    <property type="nucleotide sequence ID" value="NZ_FONX01000002.1"/>
</dbReference>